<dbReference type="SUPFAM" id="SSF142433">
    <property type="entry name" value="CinA-like"/>
    <property type="match status" value="1"/>
</dbReference>
<dbReference type="NCBIfam" id="TIGR00199">
    <property type="entry name" value="PncC_domain"/>
    <property type="match status" value="1"/>
</dbReference>
<gene>
    <name evidence="2" type="ORF">P8192_05795</name>
</gene>
<sequence length="161" mass="16575">MTTAADVVELLSAHSLTLATAESLTAGAVAARVADISGASRVLRGGVIAYQNDIKADVLGVNTARLDSHGAVDEQVSLQMADGARRRLGANLGVATTGVAGPQPHQGQPVGTVWIAVATDEVQRATLFRFEGDRETIRQASVDAALRLIVDVVHGPSGIGE</sequence>
<dbReference type="InterPro" id="IPR036653">
    <property type="entry name" value="CinA-like_C"/>
</dbReference>
<evidence type="ECO:0000313" key="3">
    <source>
        <dbReference type="Proteomes" id="UP001219037"/>
    </source>
</evidence>
<proteinExistence type="predicted"/>
<evidence type="ECO:0000259" key="1">
    <source>
        <dbReference type="Pfam" id="PF02464"/>
    </source>
</evidence>
<dbReference type="InterPro" id="IPR008136">
    <property type="entry name" value="CinA_C"/>
</dbReference>
<dbReference type="EMBL" id="CP121252">
    <property type="protein sequence ID" value="WFP17615.1"/>
    <property type="molecule type" value="Genomic_DNA"/>
</dbReference>
<dbReference type="Gene3D" id="3.90.950.20">
    <property type="entry name" value="CinA-like"/>
    <property type="match status" value="1"/>
</dbReference>
<keyword evidence="3" id="KW-1185">Reference proteome</keyword>
<reference evidence="2 3" key="1">
    <citation type="submission" date="2023-04" db="EMBL/GenBank/DDBJ databases">
        <title>Funneling lignin-derived compounds into biodiesel using alkali-halophilic Citricoccus sp. P2.</title>
        <authorList>
            <person name="Luo C.-B."/>
        </authorList>
    </citation>
    <scope>NUCLEOTIDE SEQUENCE [LARGE SCALE GENOMIC DNA]</scope>
    <source>
        <strain evidence="2 3">P2</strain>
    </source>
</reference>
<feature type="domain" description="CinA C-terminal" evidence="1">
    <location>
        <begin position="3"/>
        <end position="151"/>
    </location>
</feature>
<name>A0ABY8H8Z5_9MICC</name>
<accession>A0ABY8H8Z5</accession>
<dbReference type="Proteomes" id="UP001219037">
    <property type="component" value="Chromosome"/>
</dbReference>
<organism evidence="2 3">
    <name type="scientific">Citricoccus muralis</name>
    <dbReference type="NCBI Taxonomy" id="169134"/>
    <lineage>
        <taxon>Bacteria</taxon>
        <taxon>Bacillati</taxon>
        <taxon>Actinomycetota</taxon>
        <taxon>Actinomycetes</taxon>
        <taxon>Micrococcales</taxon>
        <taxon>Micrococcaceae</taxon>
        <taxon>Citricoccus</taxon>
    </lineage>
</organism>
<evidence type="ECO:0000313" key="2">
    <source>
        <dbReference type="EMBL" id="WFP17615.1"/>
    </source>
</evidence>
<protein>
    <submittedName>
        <fullName evidence="2">CinA family protein</fullName>
    </submittedName>
</protein>
<dbReference type="Pfam" id="PF02464">
    <property type="entry name" value="CinA"/>
    <property type="match status" value="1"/>
</dbReference>